<dbReference type="Pfam" id="PF22817">
    <property type="entry name" value="ApeP-like"/>
    <property type="match status" value="1"/>
</dbReference>
<reference evidence="1 2" key="1">
    <citation type="journal article" date="2016" name="Nat. Commun.">
        <title>Thousands of microbial genomes shed light on interconnected biogeochemical processes in an aquifer system.</title>
        <authorList>
            <person name="Anantharaman K."/>
            <person name="Brown C.T."/>
            <person name="Hug L.A."/>
            <person name="Sharon I."/>
            <person name="Castelle C.J."/>
            <person name="Probst A.J."/>
            <person name="Thomas B.C."/>
            <person name="Singh A."/>
            <person name="Wilkins M.J."/>
            <person name="Karaoz U."/>
            <person name="Brodie E.L."/>
            <person name="Williams K.H."/>
            <person name="Hubbard S.S."/>
            <person name="Banfield J.F."/>
        </authorList>
    </citation>
    <scope>NUCLEOTIDE SEQUENCE [LARGE SCALE GENOMIC DNA]</scope>
</reference>
<dbReference type="EMBL" id="MFNF01000057">
    <property type="protein sequence ID" value="OGG99473.1"/>
    <property type="molecule type" value="Genomic_DNA"/>
</dbReference>
<evidence type="ECO:0000313" key="1">
    <source>
        <dbReference type="EMBL" id="OGG99473.1"/>
    </source>
</evidence>
<organism evidence="1 2">
    <name type="scientific">Candidatus Lambdaproteobacteria bacterium RIFOXYD2_FULL_56_26</name>
    <dbReference type="NCBI Taxonomy" id="1817773"/>
    <lineage>
        <taxon>Bacteria</taxon>
        <taxon>Pseudomonadati</taxon>
        <taxon>Pseudomonadota</taxon>
        <taxon>Candidatus Lambdaproteobacteria</taxon>
    </lineage>
</organism>
<accession>A0A1F6GN14</accession>
<dbReference type="AlphaFoldDB" id="A0A1F6GN14"/>
<evidence type="ECO:0008006" key="3">
    <source>
        <dbReference type="Google" id="ProtNLM"/>
    </source>
</evidence>
<sequence length="139" mass="15252">MELSEYLPHRPPMLLLDRLLEVSAPGATAGLKVPQEGLFHLEGKVPSYLGLEYLAQTAALHAGWLAAEAHQPARLGKLIAVRSLELRRPFFLPQDGLLAQVWLEGEQGATRLYRGTVRREGETEPVVLGTLTVLLEAPP</sequence>
<gene>
    <name evidence="1" type="ORF">A2557_12830</name>
</gene>
<name>A0A1F6GN14_9PROT</name>
<protein>
    <recommendedName>
        <fullName evidence="3">3-hydroxylacyl-ACP dehydratase</fullName>
    </recommendedName>
</protein>
<dbReference type="Gene3D" id="3.10.129.10">
    <property type="entry name" value="Hotdog Thioesterase"/>
    <property type="match status" value="1"/>
</dbReference>
<proteinExistence type="predicted"/>
<dbReference type="Proteomes" id="UP000177583">
    <property type="component" value="Unassembled WGS sequence"/>
</dbReference>
<comment type="caution">
    <text evidence="1">The sequence shown here is derived from an EMBL/GenBank/DDBJ whole genome shotgun (WGS) entry which is preliminary data.</text>
</comment>
<dbReference type="InterPro" id="IPR029069">
    <property type="entry name" value="HotDog_dom_sf"/>
</dbReference>
<dbReference type="SUPFAM" id="SSF54637">
    <property type="entry name" value="Thioesterase/thiol ester dehydrase-isomerase"/>
    <property type="match status" value="1"/>
</dbReference>
<evidence type="ECO:0000313" key="2">
    <source>
        <dbReference type="Proteomes" id="UP000177583"/>
    </source>
</evidence>
<dbReference type="InterPro" id="IPR016776">
    <property type="entry name" value="ApeP-like_dehydratase"/>
</dbReference>